<dbReference type="InterPro" id="IPR050553">
    <property type="entry name" value="Thioredoxin_ResA/DsbE_sf"/>
</dbReference>
<gene>
    <name evidence="3" type="ORF">CTEN210_03404</name>
</gene>
<dbReference type="PANTHER" id="PTHR42852">
    <property type="entry name" value="THIOL:DISULFIDE INTERCHANGE PROTEIN DSBE"/>
    <property type="match status" value="1"/>
</dbReference>
<feature type="domain" description="Thioredoxin" evidence="2">
    <location>
        <begin position="3"/>
        <end position="150"/>
    </location>
</feature>
<dbReference type="Pfam" id="PF08534">
    <property type="entry name" value="Redoxin"/>
    <property type="match status" value="1"/>
</dbReference>
<organism evidence="3 4">
    <name type="scientific">Chaetoceros tenuissimus</name>
    <dbReference type="NCBI Taxonomy" id="426638"/>
    <lineage>
        <taxon>Eukaryota</taxon>
        <taxon>Sar</taxon>
        <taxon>Stramenopiles</taxon>
        <taxon>Ochrophyta</taxon>
        <taxon>Bacillariophyta</taxon>
        <taxon>Coscinodiscophyceae</taxon>
        <taxon>Chaetocerotophycidae</taxon>
        <taxon>Chaetocerotales</taxon>
        <taxon>Chaetocerotaceae</taxon>
        <taxon>Chaetoceros</taxon>
    </lineage>
</organism>
<dbReference type="PANTHER" id="PTHR42852:SF13">
    <property type="entry name" value="PROTEIN DIPZ"/>
    <property type="match status" value="1"/>
</dbReference>
<dbReference type="Proteomes" id="UP001054902">
    <property type="component" value="Unassembled WGS sequence"/>
</dbReference>
<dbReference type="InterPro" id="IPR013740">
    <property type="entry name" value="Redoxin"/>
</dbReference>
<evidence type="ECO:0000313" key="3">
    <source>
        <dbReference type="EMBL" id="GFH46930.1"/>
    </source>
</evidence>
<evidence type="ECO:0000259" key="2">
    <source>
        <dbReference type="PROSITE" id="PS51352"/>
    </source>
</evidence>
<protein>
    <recommendedName>
        <fullName evidence="2">Thioredoxin domain-containing protein</fullName>
    </recommendedName>
</protein>
<dbReference type="InterPro" id="IPR013766">
    <property type="entry name" value="Thioredoxin_domain"/>
</dbReference>
<dbReference type="GO" id="GO:0016491">
    <property type="term" value="F:oxidoreductase activity"/>
    <property type="evidence" value="ECO:0007669"/>
    <property type="project" value="InterPro"/>
</dbReference>
<keyword evidence="4" id="KW-1185">Reference proteome</keyword>
<evidence type="ECO:0000256" key="1">
    <source>
        <dbReference type="ARBA" id="ARBA00010505"/>
    </source>
</evidence>
<comment type="similarity">
    <text evidence="1">Belongs to the peroxiredoxin family. Prx5 subfamily.</text>
</comment>
<dbReference type="SUPFAM" id="SSF52833">
    <property type="entry name" value="Thioredoxin-like"/>
    <property type="match status" value="1"/>
</dbReference>
<dbReference type="AlphaFoldDB" id="A0AAD3CKU1"/>
<dbReference type="PROSITE" id="PS51352">
    <property type="entry name" value="THIOREDOXIN_2"/>
    <property type="match status" value="1"/>
</dbReference>
<comment type="caution">
    <text evidence="3">The sequence shown here is derived from an EMBL/GenBank/DDBJ whole genome shotgun (WGS) entry which is preliminary data.</text>
</comment>
<accession>A0AAD3CKU1</accession>
<proteinExistence type="inferred from homology"/>
<dbReference type="EMBL" id="BLLK01000022">
    <property type="protein sequence ID" value="GFH46930.1"/>
    <property type="molecule type" value="Genomic_DNA"/>
</dbReference>
<name>A0AAD3CKU1_9STRA</name>
<dbReference type="InterPro" id="IPR036249">
    <property type="entry name" value="Thioredoxin-like_sf"/>
</dbReference>
<evidence type="ECO:0000313" key="4">
    <source>
        <dbReference type="Proteomes" id="UP001054902"/>
    </source>
</evidence>
<dbReference type="Gene3D" id="3.40.30.10">
    <property type="entry name" value="Glutaredoxin"/>
    <property type="match status" value="1"/>
</dbReference>
<sequence length="181" mass="20668">MTIGTSTTLPELPLTCLNTAEFKSTKEAFKGKNTVIDFWTTKCVRCPAALDKLDSMATQPEYQNVEFTSIVLDECDGARNIIEQDDEPRWQNINHFYMDKEFKETAKEALGFNQVPFYVVLNEKGEIVQKGSKKNIDFDEVPGIVRPEPEDKENVAPRSNEAKVEEVVQQMHVFTLEADDW</sequence>
<reference evidence="3 4" key="1">
    <citation type="journal article" date="2021" name="Sci. Rep.">
        <title>The genome of the diatom Chaetoceros tenuissimus carries an ancient integrated fragment of an extant virus.</title>
        <authorList>
            <person name="Hongo Y."/>
            <person name="Kimura K."/>
            <person name="Takaki Y."/>
            <person name="Yoshida Y."/>
            <person name="Baba S."/>
            <person name="Kobayashi G."/>
            <person name="Nagasaki K."/>
            <person name="Hano T."/>
            <person name="Tomaru Y."/>
        </authorList>
    </citation>
    <scope>NUCLEOTIDE SEQUENCE [LARGE SCALE GENOMIC DNA]</scope>
    <source>
        <strain evidence="3 4">NIES-3715</strain>
    </source>
</reference>